<dbReference type="InterPro" id="IPR001789">
    <property type="entry name" value="Sig_transdc_resp-reg_receiver"/>
</dbReference>
<protein>
    <recommendedName>
        <fullName evidence="2">histidine kinase</fullName>
        <ecNumber evidence="2">2.7.13.3</ecNumber>
    </recommendedName>
</protein>
<dbReference type="EC" id="2.7.13.3" evidence="2"/>
<dbReference type="InterPro" id="IPR004358">
    <property type="entry name" value="Sig_transdc_His_kin-like_C"/>
</dbReference>
<dbReference type="Pfam" id="PF02518">
    <property type="entry name" value="HATPase_c"/>
    <property type="match status" value="1"/>
</dbReference>
<dbReference type="SUPFAM" id="SSF47384">
    <property type="entry name" value="Homodimeric domain of signal transducing histidine kinase"/>
    <property type="match status" value="1"/>
</dbReference>
<dbReference type="InterPro" id="IPR036097">
    <property type="entry name" value="HisK_dim/P_sf"/>
</dbReference>
<dbReference type="InterPro" id="IPR036890">
    <property type="entry name" value="HATPase_C_sf"/>
</dbReference>
<dbReference type="PROSITE" id="PS50110">
    <property type="entry name" value="RESPONSE_REGULATORY"/>
    <property type="match status" value="2"/>
</dbReference>
<dbReference type="Gene3D" id="3.30.565.10">
    <property type="entry name" value="Histidine kinase-like ATPase, C-terminal domain"/>
    <property type="match status" value="1"/>
</dbReference>
<organism evidence="7">
    <name type="scientific">Candidatus Electrothrix aestuarii</name>
    <dbReference type="NCBI Taxonomy" id="3062594"/>
    <lineage>
        <taxon>Bacteria</taxon>
        <taxon>Pseudomonadati</taxon>
        <taxon>Thermodesulfobacteriota</taxon>
        <taxon>Desulfobulbia</taxon>
        <taxon>Desulfobulbales</taxon>
        <taxon>Desulfobulbaceae</taxon>
        <taxon>Candidatus Electrothrix</taxon>
    </lineage>
</organism>
<dbReference type="Gene3D" id="3.40.50.2300">
    <property type="match status" value="2"/>
</dbReference>
<evidence type="ECO:0000259" key="5">
    <source>
        <dbReference type="PROSITE" id="PS50109"/>
    </source>
</evidence>
<dbReference type="CDD" id="cd17546">
    <property type="entry name" value="REC_hyHK_CKI1_RcsC-like"/>
    <property type="match status" value="1"/>
</dbReference>
<feature type="domain" description="Response regulatory" evidence="6">
    <location>
        <begin position="10"/>
        <end position="125"/>
    </location>
</feature>
<evidence type="ECO:0000256" key="4">
    <source>
        <dbReference type="PROSITE-ProRule" id="PRU00169"/>
    </source>
</evidence>
<dbReference type="KEGG" id="eaj:Q3M24_18400"/>
<dbReference type="Pfam" id="PF00512">
    <property type="entry name" value="HisKA"/>
    <property type="match status" value="1"/>
</dbReference>
<dbReference type="PANTHER" id="PTHR45339:SF5">
    <property type="entry name" value="HISTIDINE KINASE"/>
    <property type="match status" value="1"/>
</dbReference>
<dbReference type="CDD" id="cd00082">
    <property type="entry name" value="HisKA"/>
    <property type="match status" value="1"/>
</dbReference>
<proteinExistence type="predicted"/>
<evidence type="ECO:0000256" key="3">
    <source>
        <dbReference type="ARBA" id="ARBA00022553"/>
    </source>
</evidence>
<dbReference type="SMART" id="SM00387">
    <property type="entry name" value="HATPase_c"/>
    <property type="match status" value="1"/>
</dbReference>
<feature type="modified residue" description="4-aspartylphosphate" evidence="4">
    <location>
        <position position="473"/>
    </location>
</feature>
<dbReference type="CDD" id="cd17534">
    <property type="entry name" value="REC_DC-like"/>
    <property type="match status" value="1"/>
</dbReference>
<feature type="domain" description="Response regulatory" evidence="6">
    <location>
        <begin position="424"/>
        <end position="561"/>
    </location>
</feature>
<dbReference type="InterPro" id="IPR011006">
    <property type="entry name" value="CheY-like_superfamily"/>
</dbReference>
<feature type="modified residue" description="4-aspartylphosphate" evidence="4">
    <location>
        <position position="60"/>
    </location>
</feature>
<evidence type="ECO:0000256" key="1">
    <source>
        <dbReference type="ARBA" id="ARBA00000085"/>
    </source>
</evidence>
<sequence>MNDDKEKAVRILVVEDEAIIGMELQARLVRHGYDVPLVVDTGLKAIDKAGELQPELILMDILLKGEMDGIEAAEEIRNKYAIPIVFLTANTDKTTFERAKKSAPLGYIQKPFQENVLFSTIEIALYKGRTEKELDLYRHHLEDMVREKTNDLIRINQELVIAKEAAEAANEAKTEFLTNMSHEICTPLNIILGNIRLALDTSLSQDQEQFLADAYQSSDSLMHILNDILDISKMEAGQLTLENKPFELRSAIQQMTKPFLLRSKQKGLEFTCEINESVPDKLLGDMKRIEQILSKILDNAIKFTDTGVVNFTLKLSSRNEKGALIEFCVADTGQGIQEAFKSQVFNGFAQADTSMTRRFGGVGLGLTVCERLVKLLGGKIWFETEVAHGSTFCFSLYLRRQQSQVSKECSGENDPEKKLGVNLHILLVEDNLFNQQLIKTIFEGNGHKVTVAADGLQCLKLLTDNEYSVIVMDIQMPVMDGIDATKYIRACERGEIFSEHRYEEELSALRAHIQGKYTPIVALTAHAMSEDRQKCLHAGMDDYLTKPFRPDKDFSVIKRVAR</sequence>
<keyword evidence="3 4" id="KW-0597">Phosphoprotein</keyword>
<reference evidence="7" key="1">
    <citation type="journal article" date="2024" name="Syst. Appl. Microbiol.">
        <title>First single-strain enrichments of Electrothrix cable bacteria, description of E. aestuarii sp. nov. and E. rattekaaiensis sp. nov., and proposal of a cable bacteria taxonomy following the rules of the SeqCode.</title>
        <authorList>
            <person name="Plum-Jensen L.E."/>
            <person name="Schramm A."/>
            <person name="Marshall I.P.G."/>
        </authorList>
    </citation>
    <scope>NUCLEOTIDE SEQUENCE</scope>
    <source>
        <strain evidence="7">Rat1</strain>
    </source>
</reference>
<name>A0AAU8LTR0_9BACT</name>
<dbReference type="EMBL" id="CP159373">
    <property type="protein sequence ID" value="XCN72253.1"/>
    <property type="molecule type" value="Genomic_DNA"/>
</dbReference>
<dbReference type="CDD" id="cd16922">
    <property type="entry name" value="HATPase_EvgS-ArcB-TorS-like"/>
    <property type="match status" value="1"/>
</dbReference>
<dbReference type="Pfam" id="PF00072">
    <property type="entry name" value="Response_reg"/>
    <property type="match status" value="3"/>
</dbReference>
<feature type="domain" description="Histidine kinase" evidence="5">
    <location>
        <begin position="179"/>
        <end position="400"/>
    </location>
</feature>
<accession>A0AAU8LTR0</accession>
<dbReference type="SMART" id="SM00388">
    <property type="entry name" value="HisKA"/>
    <property type="match status" value="1"/>
</dbReference>
<evidence type="ECO:0000313" key="7">
    <source>
        <dbReference type="EMBL" id="XCN72253.1"/>
    </source>
</evidence>
<dbReference type="PANTHER" id="PTHR45339">
    <property type="entry name" value="HYBRID SIGNAL TRANSDUCTION HISTIDINE KINASE J"/>
    <property type="match status" value="1"/>
</dbReference>
<dbReference type="InterPro" id="IPR005467">
    <property type="entry name" value="His_kinase_dom"/>
</dbReference>
<dbReference type="SUPFAM" id="SSF52172">
    <property type="entry name" value="CheY-like"/>
    <property type="match status" value="2"/>
</dbReference>
<evidence type="ECO:0000256" key="2">
    <source>
        <dbReference type="ARBA" id="ARBA00012438"/>
    </source>
</evidence>
<dbReference type="GO" id="GO:0000155">
    <property type="term" value="F:phosphorelay sensor kinase activity"/>
    <property type="evidence" value="ECO:0007669"/>
    <property type="project" value="InterPro"/>
</dbReference>
<dbReference type="SMART" id="SM00448">
    <property type="entry name" value="REC"/>
    <property type="match status" value="2"/>
</dbReference>
<dbReference type="InterPro" id="IPR003661">
    <property type="entry name" value="HisK_dim/P_dom"/>
</dbReference>
<comment type="catalytic activity">
    <reaction evidence="1">
        <text>ATP + protein L-histidine = ADP + protein N-phospho-L-histidine.</text>
        <dbReference type="EC" id="2.7.13.3"/>
    </reaction>
</comment>
<dbReference type="FunFam" id="3.30.565.10:FF:000010">
    <property type="entry name" value="Sensor histidine kinase RcsC"/>
    <property type="match status" value="1"/>
</dbReference>
<reference evidence="7" key="2">
    <citation type="submission" date="2024-06" db="EMBL/GenBank/DDBJ databases">
        <authorList>
            <person name="Plum-Jensen L.E."/>
            <person name="Schramm A."/>
            <person name="Marshall I.P.G."/>
        </authorList>
    </citation>
    <scope>NUCLEOTIDE SEQUENCE</scope>
    <source>
        <strain evidence="7">Rat1</strain>
    </source>
</reference>
<evidence type="ECO:0000259" key="6">
    <source>
        <dbReference type="PROSITE" id="PS50110"/>
    </source>
</evidence>
<dbReference type="InterPro" id="IPR003594">
    <property type="entry name" value="HATPase_dom"/>
</dbReference>
<gene>
    <name evidence="7" type="ORF">Q3M24_18400</name>
</gene>
<dbReference type="PROSITE" id="PS50109">
    <property type="entry name" value="HIS_KIN"/>
    <property type="match status" value="1"/>
</dbReference>
<dbReference type="Gene3D" id="1.10.287.130">
    <property type="match status" value="1"/>
</dbReference>
<dbReference type="PRINTS" id="PR00344">
    <property type="entry name" value="BCTRLSENSOR"/>
</dbReference>
<dbReference type="AlphaFoldDB" id="A0AAU8LTR0"/>
<dbReference type="SUPFAM" id="SSF55874">
    <property type="entry name" value="ATPase domain of HSP90 chaperone/DNA topoisomerase II/histidine kinase"/>
    <property type="match status" value="1"/>
</dbReference>